<dbReference type="SMART" id="SM00671">
    <property type="entry name" value="SEL1"/>
    <property type="match status" value="5"/>
</dbReference>
<dbReference type="Gene3D" id="1.25.40.10">
    <property type="entry name" value="Tetratricopeptide repeat domain"/>
    <property type="match status" value="3"/>
</dbReference>
<dbReference type="InterPro" id="IPR025285">
    <property type="entry name" value="DUF4145"/>
</dbReference>
<dbReference type="OrthoDB" id="5365194at2"/>
<organism evidence="2 3">
    <name type="scientific">Ferrimonas marina</name>
    <dbReference type="NCBI Taxonomy" id="299255"/>
    <lineage>
        <taxon>Bacteria</taxon>
        <taxon>Pseudomonadati</taxon>
        <taxon>Pseudomonadota</taxon>
        <taxon>Gammaproteobacteria</taxon>
        <taxon>Alteromonadales</taxon>
        <taxon>Ferrimonadaceae</taxon>
        <taxon>Ferrimonas</taxon>
    </lineage>
</organism>
<dbReference type="PANTHER" id="PTHR11102:SF160">
    <property type="entry name" value="ERAD-ASSOCIATED E3 UBIQUITIN-PROTEIN LIGASE COMPONENT HRD3"/>
    <property type="match status" value="1"/>
</dbReference>
<dbReference type="STRING" id="299255.SAMN02745129_0130"/>
<dbReference type="Pfam" id="PF08238">
    <property type="entry name" value="Sel1"/>
    <property type="match status" value="7"/>
</dbReference>
<dbReference type="EMBL" id="FQXG01000010">
    <property type="protein sequence ID" value="SHI21401.1"/>
    <property type="molecule type" value="Genomic_DNA"/>
</dbReference>
<gene>
    <name evidence="2" type="ORF">SAMN02745129_0130</name>
</gene>
<dbReference type="Pfam" id="PF13643">
    <property type="entry name" value="DUF4145"/>
    <property type="match status" value="1"/>
</dbReference>
<protein>
    <submittedName>
        <fullName evidence="2">TPR repeat</fullName>
    </submittedName>
</protein>
<proteinExistence type="predicted"/>
<dbReference type="PANTHER" id="PTHR11102">
    <property type="entry name" value="SEL-1-LIKE PROTEIN"/>
    <property type="match status" value="1"/>
</dbReference>
<name>A0A1M5ZAY4_9GAMM</name>
<dbReference type="AlphaFoldDB" id="A0A1M5ZAY4"/>
<sequence>MNDLELIRQLDRQLVDDYQLARNYCLDVPTYALVHLRSVAHKITTELGRRAEVEFRSKNLYDRIEQLAKGKQIDMRLARKLHKLRNDGNKGAHPEKYRLSPEQLVQLAAKSVKDTARLAAELFPLLTGQPAPHWQFEPVDAEAGRELCYRAVMQDDAEAQYLVGLSLKSRGLMKRQREHSFALANNSTSVDLEPSQDDLRQAAHWFARAADRHAGARFEHGVALLHGYGEGEGSLALIQAAAEAGNADALALLGYFAQTGSHGHALDPALAERYLLAAVEQDQPEAMANLAVLYYQGSLGQPDWQRARHYAEQGAQAGYPHAQYQLAVMLFAGEGGNAEPESALQWLRQAAEQHYPEALADLAQRTLDGDGVEANPAAAASLYREAIRFGRLPRAMFELALAHFDGEVPDRDLAEAAQLLHGAYRYAPKGSELAEAIWQLAPELVRQLDRAEPEDEGAAEALAQGRALFDPVGYPLGDRH</sequence>
<keyword evidence="3" id="KW-1185">Reference proteome</keyword>
<dbReference type="Proteomes" id="UP000184268">
    <property type="component" value="Unassembled WGS sequence"/>
</dbReference>
<dbReference type="InterPro" id="IPR006597">
    <property type="entry name" value="Sel1-like"/>
</dbReference>
<evidence type="ECO:0000313" key="2">
    <source>
        <dbReference type="EMBL" id="SHI21401.1"/>
    </source>
</evidence>
<feature type="domain" description="DUF4145" evidence="1">
    <location>
        <begin position="21"/>
        <end position="103"/>
    </location>
</feature>
<dbReference type="InterPro" id="IPR050767">
    <property type="entry name" value="Sel1_AlgK"/>
</dbReference>
<accession>A0A1M5ZAY4</accession>
<dbReference type="InterPro" id="IPR011990">
    <property type="entry name" value="TPR-like_helical_dom_sf"/>
</dbReference>
<reference evidence="2 3" key="1">
    <citation type="submission" date="2016-11" db="EMBL/GenBank/DDBJ databases">
        <authorList>
            <person name="Jaros S."/>
            <person name="Januszkiewicz K."/>
            <person name="Wedrychowicz H."/>
        </authorList>
    </citation>
    <scope>NUCLEOTIDE SEQUENCE [LARGE SCALE GENOMIC DNA]</scope>
    <source>
        <strain evidence="2 3">DSM 16917</strain>
    </source>
</reference>
<evidence type="ECO:0000259" key="1">
    <source>
        <dbReference type="Pfam" id="PF13643"/>
    </source>
</evidence>
<dbReference type="SUPFAM" id="SSF81901">
    <property type="entry name" value="HCP-like"/>
    <property type="match status" value="1"/>
</dbReference>
<evidence type="ECO:0000313" key="3">
    <source>
        <dbReference type="Proteomes" id="UP000184268"/>
    </source>
</evidence>
<dbReference type="RefSeq" id="WP_067661327.1">
    <property type="nucleotide sequence ID" value="NZ_FQXG01000010.1"/>
</dbReference>